<dbReference type="Proteomes" id="UP000231279">
    <property type="component" value="Unassembled WGS sequence"/>
</dbReference>
<comment type="caution">
    <text evidence="1">The sequence shown here is derived from an EMBL/GenBank/DDBJ whole genome shotgun (WGS) entry which is preliminary data.</text>
</comment>
<proteinExistence type="predicted"/>
<protein>
    <submittedName>
        <fullName evidence="1">Uncharacterized protein</fullName>
    </submittedName>
</protein>
<accession>A0A2G9I940</accession>
<dbReference type="AlphaFoldDB" id="A0A2G9I940"/>
<evidence type="ECO:0000313" key="2">
    <source>
        <dbReference type="Proteomes" id="UP000231279"/>
    </source>
</evidence>
<organism evidence="1 2">
    <name type="scientific">Handroanthus impetiginosus</name>
    <dbReference type="NCBI Taxonomy" id="429701"/>
    <lineage>
        <taxon>Eukaryota</taxon>
        <taxon>Viridiplantae</taxon>
        <taxon>Streptophyta</taxon>
        <taxon>Embryophyta</taxon>
        <taxon>Tracheophyta</taxon>
        <taxon>Spermatophyta</taxon>
        <taxon>Magnoliopsida</taxon>
        <taxon>eudicotyledons</taxon>
        <taxon>Gunneridae</taxon>
        <taxon>Pentapetalae</taxon>
        <taxon>asterids</taxon>
        <taxon>lamiids</taxon>
        <taxon>Lamiales</taxon>
        <taxon>Bignoniaceae</taxon>
        <taxon>Crescentiina</taxon>
        <taxon>Tabebuia alliance</taxon>
        <taxon>Handroanthus</taxon>
    </lineage>
</organism>
<dbReference type="EMBL" id="NKXS01000119">
    <property type="protein sequence ID" value="PIN26273.1"/>
    <property type="molecule type" value="Genomic_DNA"/>
</dbReference>
<gene>
    <name evidence="1" type="ORF">CDL12_00977</name>
</gene>
<name>A0A2G9I940_9LAMI</name>
<evidence type="ECO:0000313" key="1">
    <source>
        <dbReference type="EMBL" id="PIN26273.1"/>
    </source>
</evidence>
<reference evidence="2" key="1">
    <citation type="journal article" date="2018" name="Gigascience">
        <title>Genome assembly of the Pink Ipe (Handroanthus impetiginosus, Bignoniaceae), a highly valued, ecologically keystone Neotropical timber forest tree.</title>
        <authorList>
            <person name="Silva-Junior O.B."/>
            <person name="Grattapaglia D."/>
            <person name="Novaes E."/>
            <person name="Collevatti R.G."/>
        </authorList>
    </citation>
    <scope>NUCLEOTIDE SEQUENCE [LARGE SCALE GENOMIC DNA]</scope>
    <source>
        <strain evidence="2">cv. UFG-1</strain>
    </source>
</reference>
<keyword evidence="2" id="KW-1185">Reference proteome</keyword>
<sequence>MKDAASLVRLSNAESEVDQGAIHCLLDRQSDSVGKSSIMCRTSLSHMSAASNRNATQMTTEILGL</sequence>